<evidence type="ECO:0000313" key="10">
    <source>
        <dbReference type="EMBL" id="MCY0966739.1"/>
    </source>
</evidence>
<dbReference type="GO" id="GO:0005737">
    <property type="term" value="C:cytoplasm"/>
    <property type="evidence" value="ECO:0007669"/>
    <property type="project" value="UniProtKB-SubCell"/>
</dbReference>
<dbReference type="PANTHER" id="PTHR46638">
    <property type="entry name" value="CORRINOID ADENOSYLTRANSFERASE"/>
    <property type="match status" value="1"/>
</dbReference>
<dbReference type="SUPFAM" id="SSF52540">
    <property type="entry name" value="P-loop containing nucleoside triphosphate hydrolases"/>
    <property type="match status" value="1"/>
</dbReference>
<evidence type="ECO:0000256" key="8">
    <source>
        <dbReference type="PIRNR" id="PIRNR015617"/>
    </source>
</evidence>
<comment type="catalytic activity">
    <reaction evidence="6 8">
        <text>2 cob(II)yrinate a,c diamide + reduced [electron-transfer flavoprotein] + 2 ATP = 2 adenosylcob(III)yrinate a,c-diamide + 2 triphosphate + oxidized [electron-transfer flavoprotein] + 3 H(+)</text>
        <dbReference type="Rhea" id="RHEA:11528"/>
        <dbReference type="Rhea" id="RHEA-COMP:10685"/>
        <dbReference type="Rhea" id="RHEA-COMP:10686"/>
        <dbReference type="ChEBI" id="CHEBI:15378"/>
        <dbReference type="ChEBI" id="CHEBI:18036"/>
        <dbReference type="ChEBI" id="CHEBI:30616"/>
        <dbReference type="ChEBI" id="CHEBI:57692"/>
        <dbReference type="ChEBI" id="CHEBI:58307"/>
        <dbReference type="ChEBI" id="CHEBI:58503"/>
        <dbReference type="ChEBI" id="CHEBI:58537"/>
        <dbReference type="EC" id="2.5.1.17"/>
    </reaction>
</comment>
<dbReference type="AlphaFoldDB" id="A0A9X3EHB2"/>
<comment type="catalytic activity">
    <reaction evidence="7 8">
        <text>2 cob(II)alamin + reduced [electron-transfer flavoprotein] + 2 ATP = 2 adenosylcob(III)alamin + 2 triphosphate + oxidized [electron-transfer flavoprotein] + 3 H(+)</text>
        <dbReference type="Rhea" id="RHEA:28671"/>
        <dbReference type="Rhea" id="RHEA-COMP:10685"/>
        <dbReference type="Rhea" id="RHEA-COMP:10686"/>
        <dbReference type="ChEBI" id="CHEBI:15378"/>
        <dbReference type="ChEBI" id="CHEBI:16304"/>
        <dbReference type="ChEBI" id="CHEBI:18036"/>
        <dbReference type="ChEBI" id="CHEBI:18408"/>
        <dbReference type="ChEBI" id="CHEBI:30616"/>
        <dbReference type="ChEBI" id="CHEBI:57692"/>
        <dbReference type="ChEBI" id="CHEBI:58307"/>
        <dbReference type="EC" id="2.5.1.17"/>
    </reaction>
</comment>
<dbReference type="EMBL" id="JAPNOA010000056">
    <property type="protein sequence ID" value="MCY0966739.1"/>
    <property type="molecule type" value="Genomic_DNA"/>
</dbReference>
<dbReference type="GO" id="GO:0005524">
    <property type="term" value="F:ATP binding"/>
    <property type="evidence" value="ECO:0007669"/>
    <property type="project" value="UniProtKB-UniRule"/>
</dbReference>
<comment type="subcellular location">
    <subcellularLocation>
        <location evidence="8">Cytoplasm</location>
    </subcellularLocation>
</comment>
<comment type="pathway">
    <text evidence="1 8">Cofactor biosynthesis; adenosylcobalamin biosynthesis; adenosylcobalamin from cob(II)yrinate a,c-diamide: step 2/7.</text>
</comment>
<keyword evidence="8 10" id="KW-0808">Transferase</keyword>
<evidence type="ECO:0000256" key="9">
    <source>
        <dbReference type="SAM" id="MobiDB-lite"/>
    </source>
</evidence>
<feature type="region of interest" description="Disordered" evidence="9">
    <location>
        <begin position="1"/>
        <end position="21"/>
    </location>
</feature>
<dbReference type="RefSeq" id="WP_283174937.1">
    <property type="nucleotide sequence ID" value="NZ_JAPNOA010000056.1"/>
</dbReference>
<comment type="caution">
    <text evidence="10">The sequence shown here is derived from an EMBL/GenBank/DDBJ whole genome shotgun (WGS) entry which is preliminary data.</text>
</comment>
<evidence type="ECO:0000256" key="2">
    <source>
        <dbReference type="ARBA" id="ARBA00007487"/>
    </source>
</evidence>
<keyword evidence="8" id="KW-0169">Cobalamin biosynthesis</keyword>
<gene>
    <name evidence="10" type="primary">cobO</name>
    <name evidence="10" type="ORF">OUO13_16270</name>
</gene>
<dbReference type="InterPro" id="IPR003724">
    <property type="entry name" value="CblAdoTrfase_CobA"/>
</dbReference>
<dbReference type="InterPro" id="IPR027417">
    <property type="entry name" value="P-loop_NTPase"/>
</dbReference>
<keyword evidence="4 8" id="KW-0627">Porphyrin biosynthesis</keyword>
<evidence type="ECO:0000256" key="5">
    <source>
        <dbReference type="ARBA" id="ARBA00024929"/>
    </source>
</evidence>
<sequence>MTDQNQDHQDHKAKMQATKAEVDARVAQAREKRGTIIVLTGNGKGKSSSGFGTVLRSVGYGLKTGVAQFVKGKWPCGERELLTKLGVPFHVMATGFTWVTQDRDLDIAAAETVWAGCKEFLQDPSIHLVLLDELTYMLTYGYLDTQEVLRYLQERPVEQTVIITGRNCPQEVIDIADTVSEIKAVKHAFEAGVKARRGVDW</sequence>
<proteinExistence type="inferred from homology"/>
<dbReference type="NCBIfam" id="NF004637">
    <property type="entry name" value="PRK05986.1"/>
    <property type="match status" value="1"/>
</dbReference>
<evidence type="ECO:0000313" key="11">
    <source>
        <dbReference type="Proteomes" id="UP001150830"/>
    </source>
</evidence>
<evidence type="ECO:0000256" key="1">
    <source>
        <dbReference type="ARBA" id="ARBA00005121"/>
    </source>
</evidence>
<keyword evidence="8" id="KW-0547">Nucleotide-binding</keyword>
<dbReference type="PIRSF" id="PIRSF015617">
    <property type="entry name" value="Adensltrnsf_CobA"/>
    <property type="match status" value="1"/>
</dbReference>
<keyword evidence="11" id="KW-1185">Reference proteome</keyword>
<dbReference type="GO" id="GO:0006779">
    <property type="term" value="P:porphyrin-containing compound biosynthetic process"/>
    <property type="evidence" value="ECO:0007669"/>
    <property type="project" value="UniProtKB-UniRule"/>
</dbReference>
<name>A0A9X3EHB2_9GAMM</name>
<dbReference type="GO" id="GO:0008817">
    <property type="term" value="F:corrinoid adenosyltransferase activity"/>
    <property type="evidence" value="ECO:0007669"/>
    <property type="project" value="UniProtKB-UniRule"/>
</dbReference>
<dbReference type="NCBIfam" id="TIGR00708">
    <property type="entry name" value="cobA"/>
    <property type="match status" value="1"/>
</dbReference>
<reference evidence="10" key="1">
    <citation type="submission" date="2022-11" db="EMBL/GenBank/DDBJ databases">
        <title>Parathalassolutuus dongxingensis gen. nov., sp. nov., a novel member of family Oceanospirillaceae isolated from a coastal shrimp pond in Guangxi, China.</title>
        <authorList>
            <person name="Chen H."/>
        </authorList>
    </citation>
    <scope>NUCLEOTIDE SEQUENCE</scope>
    <source>
        <strain evidence="10">G-43</strain>
    </source>
</reference>
<organism evidence="10 11">
    <name type="scientific">Parathalassolituus penaei</name>
    <dbReference type="NCBI Taxonomy" id="2997323"/>
    <lineage>
        <taxon>Bacteria</taxon>
        <taxon>Pseudomonadati</taxon>
        <taxon>Pseudomonadota</taxon>
        <taxon>Gammaproteobacteria</taxon>
        <taxon>Oceanospirillales</taxon>
        <taxon>Oceanospirillaceae</taxon>
        <taxon>Parathalassolituus</taxon>
    </lineage>
</organism>
<dbReference type="PANTHER" id="PTHR46638:SF1">
    <property type="entry name" value="CORRINOID ADENOSYLTRANSFERASE"/>
    <property type="match status" value="1"/>
</dbReference>
<comment type="function">
    <text evidence="5 8">Required for both de novo synthesis of the corrin ring for the assimilation of exogenous corrinoids. Participates in the adenosylation of a variety of incomplete and complete corrinoids.</text>
</comment>
<evidence type="ECO:0000256" key="3">
    <source>
        <dbReference type="ARBA" id="ARBA00012454"/>
    </source>
</evidence>
<evidence type="ECO:0000256" key="4">
    <source>
        <dbReference type="ARBA" id="ARBA00023244"/>
    </source>
</evidence>
<keyword evidence="8" id="KW-0963">Cytoplasm</keyword>
<feature type="compositionally biased region" description="Basic and acidic residues" evidence="9">
    <location>
        <begin position="1"/>
        <end position="13"/>
    </location>
</feature>
<evidence type="ECO:0000256" key="6">
    <source>
        <dbReference type="ARBA" id="ARBA00048555"/>
    </source>
</evidence>
<dbReference type="Proteomes" id="UP001150830">
    <property type="component" value="Unassembled WGS sequence"/>
</dbReference>
<protein>
    <recommendedName>
        <fullName evidence="3 8">Corrinoid adenosyltransferase</fullName>
        <ecNumber evidence="3 8">2.5.1.17</ecNumber>
    </recommendedName>
    <alternativeName>
        <fullName evidence="8">Cob(II)alamin adenosyltransferase</fullName>
    </alternativeName>
    <alternativeName>
        <fullName evidence="8">Cob(II)yrinic acid a,c-diamide adenosyltransferase</fullName>
    </alternativeName>
</protein>
<dbReference type="EC" id="2.5.1.17" evidence="3 8"/>
<dbReference type="Gene3D" id="3.40.50.300">
    <property type="entry name" value="P-loop containing nucleotide triphosphate hydrolases"/>
    <property type="match status" value="1"/>
</dbReference>
<dbReference type="GO" id="GO:0009236">
    <property type="term" value="P:cobalamin biosynthetic process"/>
    <property type="evidence" value="ECO:0007669"/>
    <property type="project" value="UniProtKB-UniRule"/>
</dbReference>
<accession>A0A9X3EHB2</accession>
<comment type="similarity">
    <text evidence="2 8">Belongs to the Cob(I)alamin adenosyltransferase family.</text>
</comment>
<keyword evidence="8" id="KW-0067">ATP-binding</keyword>
<dbReference type="Pfam" id="PF02572">
    <property type="entry name" value="CobA_CobO_BtuR"/>
    <property type="match status" value="1"/>
</dbReference>
<dbReference type="CDD" id="cd00561">
    <property type="entry name" value="CobA_ACA"/>
    <property type="match status" value="1"/>
</dbReference>
<evidence type="ECO:0000256" key="7">
    <source>
        <dbReference type="ARBA" id="ARBA00048692"/>
    </source>
</evidence>